<dbReference type="PANTHER" id="PTHR24223:SF356">
    <property type="entry name" value="ATP-BINDING CASSETTE TRANSPORTER ABC4"/>
    <property type="match status" value="1"/>
</dbReference>
<dbReference type="PROSITE" id="PS50929">
    <property type="entry name" value="ABC_TM1F"/>
    <property type="match status" value="2"/>
</dbReference>
<evidence type="ECO:0000256" key="6">
    <source>
        <dbReference type="ARBA" id="ARBA00022840"/>
    </source>
</evidence>
<reference evidence="13" key="1">
    <citation type="submission" date="2020-11" db="EMBL/GenBank/DDBJ databases">
        <authorList>
            <consortium name="DOE Joint Genome Institute"/>
            <person name="Ahrendt S."/>
            <person name="Riley R."/>
            <person name="Andreopoulos W."/>
            <person name="LaButti K."/>
            <person name="Pangilinan J."/>
            <person name="Ruiz-duenas F.J."/>
            <person name="Barrasa J.M."/>
            <person name="Sanchez-Garcia M."/>
            <person name="Camarero S."/>
            <person name="Miyauchi S."/>
            <person name="Serrano A."/>
            <person name="Linde D."/>
            <person name="Babiker R."/>
            <person name="Drula E."/>
            <person name="Ayuso-Fernandez I."/>
            <person name="Pacheco R."/>
            <person name="Padilla G."/>
            <person name="Ferreira P."/>
            <person name="Barriuso J."/>
            <person name="Kellner H."/>
            <person name="Castanera R."/>
            <person name="Alfaro M."/>
            <person name="Ramirez L."/>
            <person name="Pisabarro A.G."/>
            <person name="Kuo A."/>
            <person name="Tritt A."/>
            <person name="Lipzen A."/>
            <person name="He G."/>
            <person name="Yan M."/>
            <person name="Ng V."/>
            <person name="Cullen D."/>
            <person name="Martin F."/>
            <person name="Rosso M.-N."/>
            <person name="Henrissat B."/>
            <person name="Hibbett D."/>
            <person name="Martinez A.T."/>
            <person name="Grigoriev I.V."/>
        </authorList>
    </citation>
    <scope>NUCLEOTIDE SEQUENCE</scope>
    <source>
        <strain evidence="13">AH 44721</strain>
    </source>
</reference>
<dbReference type="Pfam" id="PF00005">
    <property type="entry name" value="ABC_tran"/>
    <property type="match status" value="2"/>
</dbReference>
<evidence type="ECO:0000256" key="2">
    <source>
        <dbReference type="ARBA" id="ARBA00022448"/>
    </source>
</evidence>
<organism evidence="13 14">
    <name type="scientific">Gymnopilus junonius</name>
    <name type="common">Spectacular rustgill mushroom</name>
    <name type="synonym">Gymnopilus spectabilis subsp. junonius</name>
    <dbReference type="NCBI Taxonomy" id="109634"/>
    <lineage>
        <taxon>Eukaryota</taxon>
        <taxon>Fungi</taxon>
        <taxon>Dikarya</taxon>
        <taxon>Basidiomycota</taxon>
        <taxon>Agaricomycotina</taxon>
        <taxon>Agaricomycetes</taxon>
        <taxon>Agaricomycetidae</taxon>
        <taxon>Agaricales</taxon>
        <taxon>Agaricineae</taxon>
        <taxon>Hymenogastraceae</taxon>
        <taxon>Gymnopilus</taxon>
    </lineage>
</organism>
<comment type="subcellular location">
    <subcellularLocation>
        <location evidence="1">Membrane</location>
        <topology evidence="1">Multi-pass membrane protein</topology>
    </subcellularLocation>
</comment>
<dbReference type="Gene3D" id="3.40.50.300">
    <property type="entry name" value="P-loop containing nucleotide triphosphate hydrolases"/>
    <property type="match status" value="2"/>
</dbReference>
<dbReference type="PROSITE" id="PS00211">
    <property type="entry name" value="ABC_TRANSPORTER_1"/>
    <property type="match status" value="1"/>
</dbReference>
<feature type="transmembrane region" description="Helical" evidence="10">
    <location>
        <begin position="1012"/>
        <end position="1035"/>
    </location>
</feature>
<feature type="compositionally biased region" description="Polar residues" evidence="9">
    <location>
        <begin position="407"/>
        <end position="422"/>
    </location>
</feature>
<protein>
    <submittedName>
        <fullName evidence="13">Multidrug resistance-associated ABC transporter</fullName>
    </submittedName>
</protein>
<feature type="transmembrane region" description="Helical" evidence="10">
    <location>
        <begin position="200"/>
        <end position="218"/>
    </location>
</feature>
<dbReference type="FunFam" id="3.40.50.300:FF:000838">
    <property type="entry name" value="ABC multidrug transporter (Eurofung)"/>
    <property type="match status" value="1"/>
</dbReference>
<feature type="domain" description="ABC transmembrane type-1" evidence="12">
    <location>
        <begin position="491"/>
        <end position="671"/>
    </location>
</feature>
<dbReference type="Pfam" id="PF00664">
    <property type="entry name" value="ABC_membrane"/>
    <property type="match status" value="2"/>
</dbReference>
<dbReference type="GO" id="GO:0140359">
    <property type="term" value="F:ABC-type transporter activity"/>
    <property type="evidence" value="ECO:0007669"/>
    <property type="project" value="InterPro"/>
</dbReference>
<feature type="transmembrane region" description="Helical" evidence="10">
    <location>
        <begin position="22"/>
        <end position="41"/>
    </location>
</feature>
<keyword evidence="2" id="KW-0813">Transport</keyword>
<name>A0A9P5THA9_GYMJU</name>
<evidence type="ECO:0000259" key="11">
    <source>
        <dbReference type="PROSITE" id="PS50893"/>
    </source>
</evidence>
<feature type="transmembrane region" description="Helical" evidence="10">
    <location>
        <begin position="1240"/>
        <end position="1261"/>
    </location>
</feature>
<feature type="transmembrane region" description="Helical" evidence="10">
    <location>
        <begin position="78"/>
        <end position="99"/>
    </location>
</feature>
<keyword evidence="3 10" id="KW-0812">Transmembrane</keyword>
<feature type="compositionally biased region" description="Basic and acidic residues" evidence="9">
    <location>
        <begin position="386"/>
        <end position="397"/>
    </location>
</feature>
<evidence type="ECO:0000259" key="12">
    <source>
        <dbReference type="PROSITE" id="PS50929"/>
    </source>
</evidence>
<dbReference type="Proteomes" id="UP000724874">
    <property type="component" value="Unassembled WGS sequence"/>
</dbReference>
<feature type="domain" description="ABC transporter" evidence="11">
    <location>
        <begin position="1332"/>
        <end position="1569"/>
    </location>
</feature>
<feature type="domain" description="ABC transporter" evidence="11">
    <location>
        <begin position="725"/>
        <end position="955"/>
    </location>
</feature>
<evidence type="ECO:0000313" key="14">
    <source>
        <dbReference type="Proteomes" id="UP000724874"/>
    </source>
</evidence>
<feature type="transmembrane region" description="Helical" evidence="10">
    <location>
        <begin position="612"/>
        <end position="632"/>
    </location>
</feature>
<evidence type="ECO:0000313" key="13">
    <source>
        <dbReference type="EMBL" id="KAF8876209.1"/>
    </source>
</evidence>
<feature type="domain" description="ABC transmembrane type-1" evidence="12">
    <location>
        <begin position="1016"/>
        <end position="1295"/>
    </location>
</feature>
<accession>A0A9P5THA9</accession>
<comment type="caution">
    <text evidence="13">The sequence shown here is derived from an EMBL/GenBank/DDBJ whole genome shotgun (WGS) entry which is preliminary data.</text>
</comment>
<dbReference type="PROSITE" id="PS50893">
    <property type="entry name" value="ABC_TRANSPORTER_2"/>
    <property type="match status" value="2"/>
</dbReference>
<feature type="transmembrane region" description="Helical" evidence="10">
    <location>
        <begin position="1055"/>
        <end position="1078"/>
    </location>
</feature>
<dbReference type="GO" id="GO:0016020">
    <property type="term" value="C:membrane"/>
    <property type="evidence" value="ECO:0007669"/>
    <property type="project" value="UniProtKB-SubCell"/>
</dbReference>
<evidence type="ECO:0000256" key="8">
    <source>
        <dbReference type="ARBA" id="ARBA00023136"/>
    </source>
</evidence>
<keyword evidence="4" id="KW-0677">Repeat</keyword>
<dbReference type="GO" id="GO:0016887">
    <property type="term" value="F:ATP hydrolysis activity"/>
    <property type="evidence" value="ECO:0007669"/>
    <property type="project" value="InterPro"/>
</dbReference>
<dbReference type="Gene3D" id="1.20.1560.10">
    <property type="entry name" value="ABC transporter type 1, transmembrane domain"/>
    <property type="match status" value="2"/>
</dbReference>
<dbReference type="InterPro" id="IPR003439">
    <property type="entry name" value="ABC_transporter-like_ATP-bd"/>
</dbReference>
<dbReference type="PANTHER" id="PTHR24223">
    <property type="entry name" value="ATP-BINDING CASSETTE SUB-FAMILY C"/>
    <property type="match status" value="1"/>
</dbReference>
<dbReference type="InterPro" id="IPR011527">
    <property type="entry name" value="ABC1_TM_dom"/>
</dbReference>
<gene>
    <name evidence="13" type="ORF">CPB84DRAFT_1853027</name>
</gene>
<dbReference type="FunFam" id="1.20.1560.10:FF:000013">
    <property type="entry name" value="ABC transporter C family member 2"/>
    <property type="match status" value="1"/>
</dbReference>
<evidence type="ECO:0000256" key="4">
    <source>
        <dbReference type="ARBA" id="ARBA00022737"/>
    </source>
</evidence>
<dbReference type="CDD" id="cd18604">
    <property type="entry name" value="ABC_6TM_VMR1_D2_like"/>
    <property type="match status" value="1"/>
</dbReference>
<sequence>MPGPLDSAHVFPHSQLLEETRVIPFAVTCITFVSLFLHILVSAIRKRRINFNSGVDDEDDTTRRVSMLHKLKKHVRSYGGYTIFAFMFLRLAGCVALLAMSVVTLRSSGCAFEAKDTDGSWIDRNLDALAECPELLTTISYSYASLLALVAITWTKWRNSATRYNVLLLTSAGLVYAYRDVWPLATYDQRPEDEAEGKTLFAKLAVLAFTSLFIPLFIPRQYVPIDPKNPMSEPNPEQTASIFSMMTYIFLDPVIMLGYRVPHLSADQLPPLADYDRAKYRTEKAFPHLDTFHGAKRRSLFFGLMRVYRTEYVVLASMVIFYMETGGDDATVQLWFWIIWLFVGPMLQSLAWQWYIFIATRTLTRTEGLITQLVFEHSLRIRLKAETSEDADAKPKDAPSTPALPTPSGSSAATPDNASQKGTDADTGNRLRVENASEASQTSTAVTSREASAASSQATVTASPSSILKGKGKGKDMPAEPKKEEKKKASDGNLVGKINNLVTTDLNNIVSGRDFLLVVLYVPVQIIFCVVFLYKVLGWSAFVGIGIMVALFPAPGYVAKILSRTQKERLKLLTLIKTDARVQAVSEMVNVLRMAREEELKRLWKVKLLDQANGLMSYFFPTLTMLGTYMTYTVVMKGQLNASIIFSSMSVFDMLREQLSRLLWQGTTIIQAKVSLDRVQEFLNKTELLDSFTEKSSTDSQALTAPSAMLNPEIGFRNATFSWSLEDEDGSATPSSRIFKLRVNGELLFKRDAINLIIGPTGSGKTSILMALLGELHFIPEGPDSWFNLPRDGGVAYAAQESWVQNETIRNNILFGSPYDEERYRKVIKQCALERDLELFEAGDATEVGERGLTLSGGQKARVTLARAIYSPAKVILLDDVLAALDVHTSAWIIDQCFRGDLIKDRTILLVTHNIALASPVAEFVVSIGLDGRVQSQGTEIALALAKNPTLAAEAEEDREVTEIAKEEIDTPEAKPKPADGKLVIAEEINVGHVTWRSVKLLITSLGGDHTILFFVFVIGSFFINEWSLTFQTWFLGYWGSQYETHPPSEVDISYYLTVYTTLLLATFLFYAVTYIFYNYGTLRASRTINTKLISSILTSTFRWLDETPTARIITRCTQDIYSIDGPVPQTLLWLLDLASGMITKLGAVALFTPIFIFPGIGVAAVGFFLGNMYLKAQLSVKRETSNARSPMLAHFSAAIHGLVSIRAYGAQEVFKRESLARIDKFTRVSRMSHNLNRWVGVRIDSLGALFTVALAIFLVYGPPVGAANTGFTLNMAVGFTSVILVFVRIYNAFEVNANSLERIQGYIDIDHEPEPTEAGVPPAAWPTSGTLRAEKLSARYSQTGPKVLHELSFEIQSGQRIGIVGRTGSGKSSLTLALLRCILTEGTVLYDGLETSKLNLDALRSNITIIPQTPELLSGTLRQNLDPFEQNDDATLNDALRAAGLFSLQDESDEARITLDSKISGGGTNLSVGQRQIIALARAMVRGSKLLILDEATSAIDYKTDAIIQSTLRSQLGNDVTVITVAHRLQTIMDADQIMVLDDGHIVEFGKPKDLLQNEAGMLRALVDGSGDKDNLYSLAGASS</sequence>
<keyword evidence="5" id="KW-0547">Nucleotide-binding</keyword>
<dbReference type="EMBL" id="JADNYJ010000185">
    <property type="protein sequence ID" value="KAF8876209.1"/>
    <property type="molecule type" value="Genomic_DNA"/>
</dbReference>
<dbReference type="OrthoDB" id="6500128at2759"/>
<evidence type="ECO:0000256" key="7">
    <source>
        <dbReference type="ARBA" id="ARBA00022989"/>
    </source>
</evidence>
<feature type="transmembrane region" description="Helical" evidence="10">
    <location>
        <begin position="540"/>
        <end position="562"/>
    </location>
</feature>
<dbReference type="SMART" id="SM00382">
    <property type="entry name" value="AAA"/>
    <property type="match status" value="2"/>
</dbReference>
<feature type="transmembrane region" description="Helical" evidence="10">
    <location>
        <begin position="1273"/>
        <end position="1294"/>
    </location>
</feature>
<dbReference type="InterPro" id="IPR036640">
    <property type="entry name" value="ABC1_TM_sf"/>
</dbReference>
<evidence type="ECO:0000256" key="9">
    <source>
        <dbReference type="SAM" id="MobiDB-lite"/>
    </source>
</evidence>
<feature type="transmembrane region" description="Helical" evidence="10">
    <location>
        <begin position="238"/>
        <end position="259"/>
    </location>
</feature>
<dbReference type="SUPFAM" id="SSF52540">
    <property type="entry name" value="P-loop containing nucleoside triphosphate hydrolases"/>
    <property type="match status" value="2"/>
</dbReference>
<feature type="transmembrane region" description="Helical" evidence="10">
    <location>
        <begin position="306"/>
        <end position="323"/>
    </location>
</feature>
<feature type="transmembrane region" description="Helical" evidence="10">
    <location>
        <begin position="1146"/>
        <end position="1170"/>
    </location>
</feature>
<feature type="transmembrane region" description="Helical" evidence="10">
    <location>
        <begin position="515"/>
        <end position="534"/>
    </location>
</feature>
<feature type="compositionally biased region" description="Basic and acidic residues" evidence="9">
    <location>
        <begin position="423"/>
        <end position="435"/>
    </location>
</feature>
<dbReference type="CDD" id="cd03250">
    <property type="entry name" value="ABCC_MRP_domain1"/>
    <property type="match status" value="1"/>
</dbReference>
<dbReference type="SUPFAM" id="SSF90123">
    <property type="entry name" value="ABC transporter transmembrane region"/>
    <property type="match status" value="2"/>
</dbReference>
<dbReference type="CDD" id="cd03244">
    <property type="entry name" value="ABCC_MRP_domain2"/>
    <property type="match status" value="1"/>
</dbReference>
<dbReference type="InterPro" id="IPR027417">
    <property type="entry name" value="P-loop_NTPase"/>
</dbReference>
<keyword evidence="14" id="KW-1185">Reference proteome</keyword>
<dbReference type="GO" id="GO:0005524">
    <property type="term" value="F:ATP binding"/>
    <property type="evidence" value="ECO:0007669"/>
    <property type="project" value="UniProtKB-KW"/>
</dbReference>
<dbReference type="InterPro" id="IPR017871">
    <property type="entry name" value="ABC_transporter-like_CS"/>
</dbReference>
<feature type="region of interest" description="Disordered" evidence="9">
    <location>
        <begin position="386"/>
        <end position="490"/>
    </location>
</feature>
<dbReference type="InterPro" id="IPR003593">
    <property type="entry name" value="AAA+_ATPase"/>
</dbReference>
<keyword evidence="6" id="KW-0067">ATP-binding</keyword>
<keyword evidence="7 10" id="KW-1133">Transmembrane helix</keyword>
<feature type="transmembrane region" description="Helical" evidence="10">
    <location>
        <begin position="135"/>
        <end position="154"/>
    </location>
</feature>
<evidence type="ECO:0000256" key="3">
    <source>
        <dbReference type="ARBA" id="ARBA00022692"/>
    </source>
</evidence>
<keyword evidence="8 10" id="KW-0472">Membrane</keyword>
<evidence type="ECO:0000256" key="5">
    <source>
        <dbReference type="ARBA" id="ARBA00022741"/>
    </source>
</evidence>
<feature type="compositionally biased region" description="Polar residues" evidence="9">
    <location>
        <begin position="437"/>
        <end position="450"/>
    </location>
</feature>
<dbReference type="InterPro" id="IPR050173">
    <property type="entry name" value="ABC_transporter_C-like"/>
</dbReference>
<evidence type="ECO:0000256" key="1">
    <source>
        <dbReference type="ARBA" id="ARBA00004141"/>
    </source>
</evidence>
<feature type="compositionally biased region" description="Low complexity" evidence="9">
    <location>
        <begin position="451"/>
        <end position="466"/>
    </location>
</feature>
<feature type="compositionally biased region" description="Basic and acidic residues" evidence="9">
    <location>
        <begin position="473"/>
        <end position="490"/>
    </location>
</feature>
<dbReference type="CDD" id="cd18596">
    <property type="entry name" value="ABC_6TM_VMR1_D1_like"/>
    <property type="match status" value="1"/>
</dbReference>
<feature type="transmembrane region" description="Helical" evidence="10">
    <location>
        <begin position="335"/>
        <end position="357"/>
    </location>
</feature>
<proteinExistence type="predicted"/>
<evidence type="ECO:0000256" key="10">
    <source>
        <dbReference type="SAM" id="Phobius"/>
    </source>
</evidence>